<dbReference type="AlphaFoldDB" id="A0A1W1XBH6"/>
<evidence type="ECO:0000313" key="1">
    <source>
        <dbReference type="EMBL" id="SMC20871.1"/>
    </source>
</evidence>
<protein>
    <submittedName>
        <fullName evidence="1">Uncharacterized protein</fullName>
    </submittedName>
</protein>
<sequence length="41" mass="4777">MKISRNCKSCGSIKIKYMGKSYCIFKKNKLETIIMEDESNI</sequence>
<proteinExistence type="predicted"/>
<gene>
    <name evidence="1" type="ORF">SAMN02745134_01125</name>
</gene>
<name>A0A1W1XBH6_9CLOT</name>
<dbReference type="RefSeq" id="WP_278326780.1">
    <property type="nucleotide sequence ID" value="NZ_FWXH01000003.1"/>
</dbReference>
<dbReference type="Proteomes" id="UP000192468">
    <property type="component" value="Unassembled WGS sequence"/>
</dbReference>
<reference evidence="1 2" key="1">
    <citation type="submission" date="2017-04" db="EMBL/GenBank/DDBJ databases">
        <authorList>
            <person name="Afonso C.L."/>
            <person name="Miller P.J."/>
            <person name="Scott M.A."/>
            <person name="Spackman E."/>
            <person name="Goraichik I."/>
            <person name="Dimitrov K.M."/>
            <person name="Suarez D.L."/>
            <person name="Swayne D.E."/>
        </authorList>
    </citation>
    <scope>NUCLEOTIDE SEQUENCE [LARGE SCALE GENOMIC DNA]</scope>
    <source>
        <strain evidence="1 2">DSM 12555</strain>
    </source>
</reference>
<evidence type="ECO:0000313" key="2">
    <source>
        <dbReference type="Proteomes" id="UP000192468"/>
    </source>
</evidence>
<dbReference type="EMBL" id="FWXH01000003">
    <property type="protein sequence ID" value="SMC20871.1"/>
    <property type="molecule type" value="Genomic_DNA"/>
</dbReference>
<organism evidence="1 2">
    <name type="scientific">Clostridium acidisoli DSM 12555</name>
    <dbReference type="NCBI Taxonomy" id="1121291"/>
    <lineage>
        <taxon>Bacteria</taxon>
        <taxon>Bacillati</taxon>
        <taxon>Bacillota</taxon>
        <taxon>Clostridia</taxon>
        <taxon>Eubacteriales</taxon>
        <taxon>Clostridiaceae</taxon>
        <taxon>Clostridium</taxon>
    </lineage>
</organism>
<dbReference type="STRING" id="1121291.SAMN02745134_01125"/>
<keyword evidence="2" id="KW-1185">Reference proteome</keyword>
<accession>A0A1W1XBH6</accession>